<keyword evidence="2" id="KW-0812">Transmembrane</keyword>
<accession>A0ABD5W0E0</accession>
<feature type="domain" description="DUF8108" evidence="3">
    <location>
        <begin position="70"/>
        <end position="140"/>
    </location>
</feature>
<feature type="compositionally biased region" description="Polar residues" evidence="1">
    <location>
        <begin position="47"/>
        <end position="65"/>
    </location>
</feature>
<evidence type="ECO:0000313" key="5">
    <source>
        <dbReference type="Proteomes" id="UP001596445"/>
    </source>
</evidence>
<feature type="transmembrane region" description="Helical" evidence="2">
    <location>
        <begin position="108"/>
        <end position="129"/>
    </location>
</feature>
<comment type="caution">
    <text evidence="4">The sequence shown here is derived from an EMBL/GenBank/DDBJ whole genome shotgun (WGS) entry which is preliminary data.</text>
</comment>
<evidence type="ECO:0000313" key="4">
    <source>
        <dbReference type="EMBL" id="MFC7057656.1"/>
    </source>
</evidence>
<dbReference type="AlphaFoldDB" id="A0ABD5W0E0"/>
<proteinExistence type="predicted"/>
<sequence length="146" mass="16144">MADVNESSQQEEKSTNSPGPNEQYCISCGDTISSKADVCPHCGAPQDESSSGRQNSASQDNTNLSPEGERQFKQAIDDKKVEGWDVKSRQGDRVVLVKRGFGSLGSHVLVALLTAWWTVFIGNVVYAAYKYFIDTDKMVIRKSEYQ</sequence>
<dbReference type="Pfam" id="PF26438">
    <property type="entry name" value="DUF8108_N"/>
    <property type="match status" value="1"/>
</dbReference>
<evidence type="ECO:0000259" key="3">
    <source>
        <dbReference type="Pfam" id="PF26438"/>
    </source>
</evidence>
<protein>
    <recommendedName>
        <fullName evidence="3">DUF8108 domain-containing protein</fullName>
    </recommendedName>
</protein>
<evidence type="ECO:0000256" key="2">
    <source>
        <dbReference type="SAM" id="Phobius"/>
    </source>
</evidence>
<dbReference type="Proteomes" id="UP001596445">
    <property type="component" value="Unassembled WGS sequence"/>
</dbReference>
<keyword evidence="2" id="KW-0472">Membrane</keyword>
<dbReference type="RefSeq" id="WP_267163432.1">
    <property type="nucleotide sequence ID" value="NZ_CP112972.1"/>
</dbReference>
<organism evidence="4 5">
    <name type="scientific">Halovenus salina</name>
    <dbReference type="NCBI Taxonomy" id="1510225"/>
    <lineage>
        <taxon>Archaea</taxon>
        <taxon>Methanobacteriati</taxon>
        <taxon>Methanobacteriota</taxon>
        <taxon>Stenosarchaea group</taxon>
        <taxon>Halobacteria</taxon>
        <taxon>Halobacteriales</taxon>
        <taxon>Haloarculaceae</taxon>
        <taxon>Halovenus</taxon>
    </lineage>
</organism>
<reference evidence="4 5" key="1">
    <citation type="journal article" date="2019" name="Int. J. Syst. Evol. Microbiol.">
        <title>The Global Catalogue of Microorganisms (GCM) 10K type strain sequencing project: providing services to taxonomists for standard genome sequencing and annotation.</title>
        <authorList>
            <consortium name="The Broad Institute Genomics Platform"/>
            <consortium name="The Broad Institute Genome Sequencing Center for Infectious Disease"/>
            <person name="Wu L."/>
            <person name="Ma J."/>
        </authorList>
    </citation>
    <scope>NUCLEOTIDE SEQUENCE [LARGE SCALE GENOMIC DNA]</scope>
    <source>
        <strain evidence="4 5">JCM 30072</strain>
    </source>
</reference>
<keyword evidence="5" id="KW-1185">Reference proteome</keyword>
<evidence type="ECO:0000256" key="1">
    <source>
        <dbReference type="SAM" id="MobiDB-lite"/>
    </source>
</evidence>
<feature type="region of interest" description="Disordered" evidence="1">
    <location>
        <begin position="39"/>
        <end position="70"/>
    </location>
</feature>
<dbReference type="EMBL" id="JBHSZI010000001">
    <property type="protein sequence ID" value="MFC7057656.1"/>
    <property type="molecule type" value="Genomic_DNA"/>
</dbReference>
<keyword evidence="2" id="KW-1133">Transmembrane helix</keyword>
<dbReference type="InterPro" id="IPR058962">
    <property type="entry name" value="DUF8108_N"/>
</dbReference>
<dbReference type="GeneID" id="76629553"/>
<gene>
    <name evidence="4" type="ORF">ACFQQG_05055</name>
</gene>
<feature type="region of interest" description="Disordered" evidence="1">
    <location>
        <begin position="1"/>
        <end position="23"/>
    </location>
</feature>
<name>A0ABD5W0E0_9EURY</name>